<proteinExistence type="predicted"/>
<reference evidence="1" key="1">
    <citation type="submission" date="2017-06" db="EMBL/GenBank/DDBJ databases">
        <title>Novel phages from South African skin metaviromes.</title>
        <authorList>
            <person name="van Zyl L.J."/>
            <person name="Abrahams Y."/>
            <person name="Stander E.A."/>
            <person name="Kirby B.M."/>
            <person name="Clavaud C."/>
            <person name="Farcet C."/>
            <person name="Breton L."/>
            <person name="Trindade M.I."/>
        </authorList>
    </citation>
    <scope>NUCLEOTIDE SEQUENCE</scope>
</reference>
<sequence>MDKQLAPKTTYLVSVGDLFVSHPQPLMVTRLPKSAMEFEYGKSKQVANDVGGEVIRKTVEYERVAEF</sequence>
<organism evidence="1">
    <name type="scientific">uncultured Caudovirales phage</name>
    <dbReference type="NCBI Taxonomy" id="2100421"/>
    <lineage>
        <taxon>Viruses</taxon>
        <taxon>Duplodnaviria</taxon>
        <taxon>Heunggongvirae</taxon>
        <taxon>Uroviricota</taxon>
        <taxon>Caudoviricetes</taxon>
        <taxon>Peduoviridae</taxon>
        <taxon>Maltschvirus</taxon>
        <taxon>Maltschvirus maltsch</taxon>
    </lineage>
</organism>
<evidence type="ECO:0000313" key="1">
    <source>
        <dbReference type="EMBL" id="ASN71814.1"/>
    </source>
</evidence>
<protein>
    <submittedName>
        <fullName evidence="1">Uncharacterized protein</fullName>
    </submittedName>
</protein>
<dbReference type="EMBL" id="MF417933">
    <property type="protein sequence ID" value="ASN71814.1"/>
    <property type="molecule type" value="Genomic_DNA"/>
</dbReference>
<name>A0A2H4J979_9CAUD</name>
<gene>
    <name evidence="1" type="ORF">7S4_28</name>
</gene>
<accession>A0A2H4J979</accession>